<dbReference type="Proteomes" id="UP001529423">
    <property type="component" value="Unassembled WGS sequence"/>
</dbReference>
<protein>
    <submittedName>
        <fullName evidence="3">AraC family ligand binding domain-containing protein</fullName>
    </submittedName>
</protein>
<reference evidence="3" key="1">
    <citation type="submission" date="2023-06" db="EMBL/GenBank/DDBJ databases">
        <title>Identification and characterization of horizontal gene transfer across gut microbiota members of farm animals based on homology search.</title>
        <authorList>
            <person name="Schwarzerova J."/>
            <person name="Nykrynova M."/>
            <person name="Jureckova K."/>
            <person name="Cejkova D."/>
            <person name="Rychlik I."/>
        </authorList>
    </citation>
    <scope>NUCLEOTIDE SEQUENCE</scope>
    <source>
        <strain evidence="3">105_WCHN</strain>
    </source>
</reference>
<accession>A0ABT7VPM9</accession>
<evidence type="ECO:0000313" key="4">
    <source>
        <dbReference type="Proteomes" id="UP001529423"/>
    </source>
</evidence>
<keyword evidence="4" id="KW-1185">Reference proteome</keyword>
<proteinExistence type="predicted"/>
<dbReference type="InterPro" id="IPR037923">
    <property type="entry name" value="HTH-like"/>
</dbReference>
<organism evidence="3 4">
    <name type="scientific">Limosilactobacillus panis</name>
    <dbReference type="NCBI Taxonomy" id="47493"/>
    <lineage>
        <taxon>Bacteria</taxon>
        <taxon>Bacillati</taxon>
        <taxon>Bacillota</taxon>
        <taxon>Bacilli</taxon>
        <taxon>Lactobacillales</taxon>
        <taxon>Lactobacillaceae</taxon>
        <taxon>Limosilactobacillus</taxon>
    </lineage>
</organism>
<keyword evidence="1" id="KW-0238">DNA-binding</keyword>
<gene>
    <name evidence="3" type="ORF">QUW46_05530</name>
</gene>
<dbReference type="EMBL" id="JAUDEO010000026">
    <property type="protein sequence ID" value="MDM8334029.1"/>
    <property type="molecule type" value="Genomic_DNA"/>
</dbReference>
<evidence type="ECO:0000313" key="3">
    <source>
        <dbReference type="EMBL" id="MDM8334029.1"/>
    </source>
</evidence>
<sequence>MQVTYFDIRHPVVAANQGFFTAGDNWRHKRIYQNEAYEIVIVVSGQLFLQVNKHRFAITANEALLVPAHAIVVGYQKSPRHTQYYWFHFFPHPHSCQVGEYWEGQSVRNGIIPLPAHFTLPAIKKSFVLANQVLDIAINKHYPRIAIDYLLTS</sequence>
<name>A0ABT7VPM9_9LACO</name>
<feature type="domain" description="AraC-type arabinose-binding/dimerisation" evidence="2">
    <location>
        <begin position="25"/>
        <end position="111"/>
    </location>
</feature>
<evidence type="ECO:0000259" key="2">
    <source>
        <dbReference type="Pfam" id="PF02311"/>
    </source>
</evidence>
<dbReference type="SUPFAM" id="SSF51215">
    <property type="entry name" value="Regulatory protein AraC"/>
    <property type="match status" value="1"/>
</dbReference>
<dbReference type="RefSeq" id="WP_289560257.1">
    <property type="nucleotide sequence ID" value="NZ_JAUDEO010000026.1"/>
</dbReference>
<reference evidence="3" key="2">
    <citation type="submission" date="2023-06" db="EMBL/GenBank/DDBJ databases">
        <authorList>
            <person name="Zeman M."/>
            <person name="Kubasova T."/>
            <person name="Jahodarova E."/>
            <person name="Nykrynova M."/>
            <person name="Rychlik I."/>
        </authorList>
    </citation>
    <scope>NUCLEOTIDE SEQUENCE</scope>
    <source>
        <strain evidence="3">105_WCHN</strain>
    </source>
</reference>
<comment type="caution">
    <text evidence="3">The sequence shown here is derived from an EMBL/GenBank/DDBJ whole genome shotgun (WGS) entry which is preliminary data.</text>
</comment>
<dbReference type="Pfam" id="PF02311">
    <property type="entry name" value="AraC_binding"/>
    <property type="match status" value="1"/>
</dbReference>
<evidence type="ECO:0000256" key="1">
    <source>
        <dbReference type="ARBA" id="ARBA00023125"/>
    </source>
</evidence>
<dbReference type="InterPro" id="IPR003313">
    <property type="entry name" value="AraC-bd"/>
</dbReference>